<dbReference type="KEGG" id="act:ACLA_093120"/>
<evidence type="ECO:0000313" key="2">
    <source>
        <dbReference type="Proteomes" id="UP000006701"/>
    </source>
</evidence>
<accession>A1CFG4</accession>
<evidence type="ECO:0000313" key="1">
    <source>
        <dbReference type="EMBL" id="EAW11613.1"/>
    </source>
</evidence>
<protein>
    <submittedName>
        <fullName evidence="1">Uncharacterized protein</fullName>
    </submittedName>
</protein>
<dbReference type="EMBL" id="DS027052">
    <property type="protein sequence ID" value="EAW11613.1"/>
    <property type="molecule type" value="Genomic_DNA"/>
</dbReference>
<reference evidence="1 2" key="1">
    <citation type="journal article" date="2008" name="PLoS Genet.">
        <title>Genomic islands in the pathogenic filamentous fungus Aspergillus fumigatus.</title>
        <authorList>
            <person name="Fedorova N.D."/>
            <person name="Khaldi N."/>
            <person name="Joardar V.S."/>
            <person name="Maiti R."/>
            <person name="Amedeo P."/>
            <person name="Anderson M.J."/>
            <person name="Crabtree J."/>
            <person name="Silva J.C."/>
            <person name="Badger J.H."/>
            <person name="Albarraq A."/>
            <person name="Angiuoli S."/>
            <person name="Bussey H."/>
            <person name="Bowyer P."/>
            <person name="Cotty P.J."/>
            <person name="Dyer P.S."/>
            <person name="Egan A."/>
            <person name="Galens K."/>
            <person name="Fraser-Liggett C.M."/>
            <person name="Haas B.J."/>
            <person name="Inman J.M."/>
            <person name="Kent R."/>
            <person name="Lemieux S."/>
            <person name="Malavazi I."/>
            <person name="Orvis J."/>
            <person name="Roemer T."/>
            <person name="Ronning C.M."/>
            <person name="Sundaram J.P."/>
            <person name="Sutton G."/>
            <person name="Turner G."/>
            <person name="Venter J.C."/>
            <person name="White O.R."/>
            <person name="Whitty B.R."/>
            <person name="Youngman P."/>
            <person name="Wolfe K.H."/>
            <person name="Goldman G.H."/>
            <person name="Wortman J.R."/>
            <person name="Jiang B."/>
            <person name="Denning D.W."/>
            <person name="Nierman W.C."/>
        </authorList>
    </citation>
    <scope>NUCLEOTIDE SEQUENCE [LARGE SCALE GENOMIC DNA]</scope>
    <source>
        <strain evidence="2">ATCC 1007 / CBS 513.65 / DSM 816 / NCTC 3887 / NRRL 1</strain>
    </source>
</reference>
<keyword evidence="2" id="KW-1185">Reference proteome</keyword>
<name>A1CFG4_ASPCL</name>
<gene>
    <name evidence="1" type="ORF">ACLA_093120</name>
</gene>
<dbReference type="RefSeq" id="XP_001273039.1">
    <property type="nucleotide sequence ID" value="XM_001273038.1"/>
</dbReference>
<organism evidence="1 2">
    <name type="scientific">Aspergillus clavatus (strain ATCC 1007 / CBS 513.65 / DSM 816 / NCTC 3887 / NRRL 1 / QM 1276 / 107)</name>
    <dbReference type="NCBI Taxonomy" id="344612"/>
    <lineage>
        <taxon>Eukaryota</taxon>
        <taxon>Fungi</taxon>
        <taxon>Dikarya</taxon>
        <taxon>Ascomycota</taxon>
        <taxon>Pezizomycotina</taxon>
        <taxon>Eurotiomycetes</taxon>
        <taxon>Eurotiomycetidae</taxon>
        <taxon>Eurotiales</taxon>
        <taxon>Aspergillaceae</taxon>
        <taxon>Aspergillus</taxon>
        <taxon>Aspergillus subgen. Fumigati</taxon>
    </lineage>
</organism>
<dbReference type="Proteomes" id="UP000006701">
    <property type="component" value="Unassembled WGS sequence"/>
</dbReference>
<sequence length="89" mass="10149">MSLDTLFMQDTYLLCQILPISPPARFCVGQNGDIFTKDRSDIYRMSSPHLVNDKKAAAPFSIGPHNCIEKPLRMMIFELRWHESSCATT</sequence>
<dbReference type="VEuPathDB" id="FungiDB:ACLA_093120"/>
<dbReference type="HOGENOM" id="CLU_2454281_0_0_1"/>
<dbReference type="GeneID" id="4704908"/>
<proteinExistence type="predicted"/>
<dbReference type="AlphaFoldDB" id="A1CFG4"/>